<dbReference type="PANTHER" id="PTHR43441">
    <property type="entry name" value="RIBOSOMAL-PROTEIN-SERINE ACETYLTRANSFERASE"/>
    <property type="match status" value="1"/>
</dbReference>
<dbReference type="InterPro" id="IPR016181">
    <property type="entry name" value="Acyl_CoA_acyltransferase"/>
</dbReference>
<organism evidence="2 3">
    <name type="scientific">Cladosporium halotolerans</name>
    <dbReference type="NCBI Taxonomy" id="1052096"/>
    <lineage>
        <taxon>Eukaryota</taxon>
        <taxon>Fungi</taxon>
        <taxon>Dikarya</taxon>
        <taxon>Ascomycota</taxon>
        <taxon>Pezizomycotina</taxon>
        <taxon>Dothideomycetes</taxon>
        <taxon>Dothideomycetidae</taxon>
        <taxon>Cladosporiales</taxon>
        <taxon>Cladosporiaceae</taxon>
        <taxon>Cladosporium</taxon>
    </lineage>
</organism>
<dbReference type="Pfam" id="PF13302">
    <property type="entry name" value="Acetyltransf_3"/>
    <property type="match status" value="1"/>
</dbReference>
<dbReference type="SUPFAM" id="SSF55729">
    <property type="entry name" value="Acyl-CoA N-acyltransferases (Nat)"/>
    <property type="match status" value="1"/>
</dbReference>
<evidence type="ECO:0000259" key="1">
    <source>
        <dbReference type="PROSITE" id="PS51186"/>
    </source>
</evidence>
<dbReference type="RefSeq" id="XP_069232789.1">
    <property type="nucleotide sequence ID" value="XM_069370445.1"/>
</dbReference>
<dbReference type="InterPro" id="IPR000182">
    <property type="entry name" value="GNAT_dom"/>
</dbReference>
<sequence length="265" mass="29822">MPAPSTEDDLDAVLGPRMSTELSPYPSDILHAVGRFVTLEGLRVHHLPSLYKNLGLPDNDSVFQFLPQLRPDSPEHFGKVLKTYMERGFIFYAIKSDPKHLSPSPQHDESGPSARSEVTGLIAFLDIEQSHRALEVGGVAFGPSLQRTTAATEAVYLLLCHAFGDDHVALSPPYRRVVWKCNELNKASRRAAERLGFVYEGTFRKHMIYGGRSRNSEFFSILDDEWNSHVKAGLESWLSDDNFDSEGKQISRLEECRERCKVSKT</sequence>
<dbReference type="AlphaFoldDB" id="A0AB34L2Y4"/>
<dbReference type="EMBL" id="JAAQHG020000004">
    <property type="protein sequence ID" value="KAL1589684.1"/>
    <property type="molecule type" value="Genomic_DNA"/>
</dbReference>
<dbReference type="Gene3D" id="3.40.630.30">
    <property type="match status" value="1"/>
</dbReference>
<protein>
    <recommendedName>
        <fullName evidence="1">N-acetyltransferase domain-containing protein</fullName>
    </recommendedName>
</protein>
<comment type="caution">
    <text evidence="2">The sequence shown here is derived from an EMBL/GenBank/DDBJ whole genome shotgun (WGS) entry which is preliminary data.</text>
</comment>
<dbReference type="PROSITE" id="PS51186">
    <property type="entry name" value="GNAT"/>
    <property type="match status" value="1"/>
</dbReference>
<dbReference type="GO" id="GO:1990189">
    <property type="term" value="F:protein N-terminal-serine acetyltransferase activity"/>
    <property type="evidence" value="ECO:0007669"/>
    <property type="project" value="TreeGrafter"/>
</dbReference>
<reference evidence="2 3" key="1">
    <citation type="journal article" date="2020" name="Microbiol. Resour. Announc.">
        <title>Draft Genome Sequence of a Cladosporium Species Isolated from the Mesophotic Ascidian Didemnum maculosum.</title>
        <authorList>
            <person name="Gioti A."/>
            <person name="Siaperas R."/>
            <person name="Nikolaivits E."/>
            <person name="Le Goff G."/>
            <person name="Ouazzani J."/>
            <person name="Kotoulas G."/>
            <person name="Topakas E."/>
        </authorList>
    </citation>
    <scope>NUCLEOTIDE SEQUENCE [LARGE SCALE GENOMIC DNA]</scope>
    <source>
        <strain evidence="2 3">TM138-S3</strain>
    </source>
</reference>
<dbReference type="GO" id="GO:0008999">
    <property type="term" value="F:protein-N-terminal-alanine acetyltransferase activity"/>
    <property type="evidence" value="ECO:0007669"/>
    <property type="project" value="TreeGrafter"/>
</dbReference>
<dbReference type="Proteomes" id="UP000803884">
    <property type="component" value="Unassembled WGS sequence"/>
</dbReference>
<dbReference type="InterPro" id="IPR051908">
    <property type="entry name" value="Ribosomal_N-acetyltransferase"/>
</dbReference>
<dbReference type="PANTHER" id="PTHR43441:SF2">
    <property type="entry name" value="FAMILY ACETYLTRANSFERASE, PUTATIVE (AFU_ORTHOLOGUE AFUA_7G00850)-RELATED"/>
    <property type="match status" value="1"/>
</dbReference>
<feature type="domain" description="N-acetyltransferase" evidence="1">
    <location>
        <begin position="67"/>
        <end position="215"/>
    </location>
</feature>
<evidence type="ECO:0000313" key="3">
    <source>
        <dbReference type="Proteomes" id="UP000803884"/>
    </source>
</evidence>
<evidence type="ECO:0000313" key="2">
    <source>
        <dbReference type="EMBL" id="KAL1589684.1"/>
    </source>
</evidence>
<name>A0AB34L2Y4_9PEZI</name>
<dbReference type="GeneID" id="96003283"/>
<keyword evidence="3" id="KW-1185">Reference proteome</keyword>
<gene>
    <name evidence="2" type="ORF">WHR41_01839</name>
</gene>
<proteinExistence type="predicted"/>
<accession>A0AB34L2Y4</accession>